<proteinExistence type="predicted"/>
<name>A0A376BSD2_9NEIS</name>
<organism evidence="1 2">
    <name type="scientific">Alysiella crassa</name>
    <dbReference type="NCBI Taxonomy" id="153491"/>
    <lineage>
        <taxon>Bacteria</taxon>
        <taxon>Pseudomonadati</taxon>
        <taxon>Pseudomonadota</taxon>
        <taxon>Betaproteobacteria</taxon>
        <taxon>Neisseriales</taxon>
        <taxon>Neisseriaceae</taxon>
        <taxon>Alysiella</taxon>
    </lineage>
</organism>
<accession>A0A376BSD2</accession>
<sequence>MFTLIFPHLLRSEHEQLPELNIPTFNHLLRHAQFQAAPKSTAELYQIHLCDQLAQPQNCAYASPINQQMGMNSVTIQHGAALAITAAEAQTLCDGLNQLYGADAHFHPIRPDLWQIQFPQNIDWQVENIFNLNQLLDPNEAAADWLQLATETQMYLHAHPMNQDRKSCPINGLWIWNAPSHAPAFQPAAKIASDSAWISHSSQDCAAIPTDFQTWQRDCAEQNIDLSATKIFSETFVHAADTYSYAEQWANWERNFFAPIAAALQSGSLKQMKIVCEQGELCFQKPKAWAFWKPEKVFDGKKF</sequence>
<dbReference type="EMBL" id="UFSO01000003">
    <property type="protein sequence ID" value="SSY79758.1"/>
    <property type="molecule type" value="Genomic_DNA"/>
</dbReference>
<evidence type="ECO:0000313" key="2">
    <source>
        <dbReference type="Proteomes" id="UP000254209"/>
    </source>
</evidence>
<dbReference type="AlphaFoldDB" id="A0A376BSD2"/>
<keyword evidence="2" id="KW-1185">Reference proteome</keyword>
<dbReference type="RefSeq" id="WP_034291303.1">
    <property type="nucleotide sequence ID" value="NZ_CP091519.2"/>
</dbReference>
<dbReference type="OrthoDB" id="5295974at2"/>
<protein>
    <submittedName>
        <fullName evidence="1">Uncharacterized protein conserved in bacteria</fullName>
    </submittedName>
</protein>
<dbReference type="STRING" id="1120980.GCA_000745955_00467"/>
<evidence type="ECO:0000313" key="1">
    <source>
        <dbReference type="EMBL" id="SSY79758.1"/>
    </source>
</evidence>
<dbReference type="Proteomes" id="UP000254209">
    <property type="component" value="Unassembled WGS sequence"/>
</dbReference>
<gene>
    <name evidence="1" type="ORF">NCTC10283_01473</name>
</gene>
<reference evidence="1 2" key="1">
    <citation type="submission" date="2018-06" db="EMBL/GenBank/DDBJ databases">
        <authorList>
            <consortium name="Pathogen Informatics"/>
            <person name="Doyle S."/>
        </authorList>
    </citation>
    <scope>NUCLEOTIDE SEQUENCE [LARGE SCALE GENOMIC DNA]</scope>
    <source>
        <strain evidence="1 2">NCTC10283</strain>
    </source>
</reference>